<accession>A0ABP9B9M2</accession>
<gene>
    <name evidence="1" type="ORF">GCM10023307_17240</name>
</gene>
<evidence type="ECO:0000313" key="1">
    <source>
        <dbReference type="EMBL" id="GAA4792394.1"/>
    </source>
</evidence>
<keyword evidence="2" id="KW-1185">Reference proteome</keyword>
<protein>
    <submittedName>
        <fullName evidence="1">Uncharacterized protein</fullName>
    </submittedName>
</protein>
<sequence length="186" mass="20789">MLQIVNLIIGISLAFSQAPLSRQEFEARHNELGEPARFFIESCIAHTVMADDLAVSLDGDKRYLRYDEKVSRPFLRGLPGMAWGRQGLDSRYAIALTESGVCTLHAQNSDRETSMKELKALIDLLYPGNDAKPVTDERAVPNNEFVASEGWAVYDARSNRTYWFTVIVPKKDGANFGAAYTVLVTR</sequence>
<evidence type="ECO:0000313" key="2">
    <source>
        <dbReference type="Proteomes" id="UP001499959"/>
    </source>
</evidence>
<dbReference type="Proteomes" id="UP001499959">
    <property type="component" value="Unassembled WGS sequence"/>
</dbReference>
<name>A0ABP9B9M2_9GAMM</name>
<dbReference type="NCBIfam" id="NF047650">
    <property type="entry name" value="lipo_NMCC_0638"/>
    <property type="match status" value="1"/>
</dbReference>
<reference evidence="2" key="1">
    <citation type="journal article" date="2019" name="Int. J. Syst. Evol. Microbiol.">
        <title>The Global Catalogue of Microorganisms (GCM) 10K type strain sequencing project: providing services to taxonomists for standard genome sequencing and annotation.</title>
        <authorList>
            <consortium name="The Broad Institute Genomics Platform"/>
            <consortium name="The Broad Institute Genome Sequencing Center for Infectious Disease"/>
            <person name="Wu L."/>
            <person name="Ma J."/>
        </authorList>
    </citation>
    <scope>NUCLEOTIDE SEQUENCE [LARGE SCALE GENOMIC DNA]</scope>
    <source>
        <strain evidence="2">JCM 18204</strain>
    </source>
</reference>
<dbReference type="RefSeq" id="WP_345302913.1">
    <property type="nucleotide sequence ID" value="NZ_BAABJE010000007.1"/>
</dbReference>
<dbReference type="EMBL" id="BAABJE010000007">
    <property type="protein sequence ID" value="GAA4792394.1"/>
    <property type="molecule type" value="Genomic_DNA"/>
</dbReference>
<comment type="caution">
    <text evidence="1">The sequence shown here is derived from an EMBL/GenBank/DDBJ whole genome shotgun (WGS) entry which is preliminary data.</text>
</comment>
<organism evidence="1 2">
    <name type="scientific">Lysobacter hankyongensis</name>
    <dbReference type="NCBI Taxonomy" id="1176535"/>
    <lineage>
        <taxon>Bacteria</taxon>
        <taxon>Pseudomonadati</taxon>
        <taxon>Pseudomonadota</taxon>
        <taxon>Gammaproteobacteria</taxon>
        <taxon>Lysobacterales</taxon>
        <taxon>Lysobacteraceae</taxon>
        <taxon>Lysobacter</taxon>
    </lineage>
</organism>
<proteinExistence type="predicted"/>